<reference evidence="1" key="2">
    <citation type="submission" date="2016-01" db="EMBL/GenBank/DDBJ databases">
        <authorList>
            <person name="Oliw E.H."/>
        </authorList>
    </citation>
    <scope>NUCLEOTIDE SEQUENCE [LARGE SCALE GENOMIC DNA]</scope>
    <source>
        <strain evidence="1">DNF01167</strain>
    </source>
</reference>
<evidence type="ECO:0000313" key="1">
    <source>
        <dbReference type="EMBL" id="KXB62229.1"/>
    </source>
</evidence>
<dbReference type="PATRIC" id="fig|1379.3.peg.401"/>
<gene>
    <name evidence="2" type="ORF">FOC48_05030</name>
    <name evidence="1" type="ORF">HMPREF3186_00404</name>
</gene>
<dbReference type="Proteomes" id="UP000501205">
    <property type="component" value="Chromosome"/>
</dbReference>
<dbReference type="EMBL" id="LSDC01000023">
    <property type="protein sequence ID" value="KXB62229.1"/>
    <property type="molecule type" value="Genomic_DNA"/>
</dbReference>
<dbReference type="Gene3D" id="3.50.50.60">
    <property type="entry name" value="FAD/NAD(P)-binding domain"/>
    <property type="match status" value="1"/>
</dbReference>
<reference evidence="2 4" key="3">
    <citation type="submission" date="2019-11" db="EMBL/GenBank/DDBJ databases">
        <title>FDA dAtabase for Regulatory Grade micrObial Sequences (FDA-ARGOS): Supporting development and validation of Infectious Disease Dx tests.</title>
        <authorList>
            <person name="Damon A."/>
            <person name="Tallon L."/>
            <person name="Sadzewicz L."/>
            <person name="Vavikolanu K."/>
            <person name="Mehta A."/>
            <person name="Aluvathingal J."/>
            <person name="Nadendla S."/>
            <person name="Myers T."/>
            <person name="Yan Y."/>
            <person name="Sichtig H."/>
        </authorList>
    </citation>
    <scope>NUCLEOTIDE SEQUENCE [LARGE SCALE GENOMIC DNA]</scope>
    <source>
        <strain evidence="2 4">FDAARGOS_740</strain>
    </source>
</reference>
<evidence type="ECO:0000313" key="2">
    <source>
        <dbReference type="EMBL" id="QIX88162.1"/>
    </source>
</evidence>
<sequence>MKYVVVGTSHFGYEAVQTILKNEPNAEIHLYERGAGASFMG</sequence>
<dbReference type="EMBL" id="CP050965">
    <property type="protein sequence ID" value="QIX88162.1"/>
    <property type="molecule type" value="Genomic_DNA"/>
</dbReference>
<dbReference type="Proteomes" id="UP000070355">
    <property type="component" value="Unassembled WGS sequence"/>
</dbReference>
<organism evidence="1 3">
    <name type="scientific">Gemella haemolysans</name>
    <dbReference type="NCBI Taxonomy" id="1379"/>
    <lineage>
        <taxon>Bacteria</taxon>
        <taxon>Bacillati</taxon>
        <taxon>Bacillota</taxon>
        <taxon>Bacilli</taxon>
        <taxon>Bacillales</taxon>
        <taxon>Gemellaceae</taxon>
        <taxon>Gemella</taxon>
    </lineage>
</organism>
<accession>A0A134A3J6</accession>
<keyword evidence="2" id="KW-0575">Peroxidase</keyword>
<dbReference type="STRING" id="1379.HMPREF3186_00404"/>
<reference evidence="3" key="1">
    <citation type="submission" date="2016-01" db="EMBL/GenBank/DDBJ databases">
        <authorList>
            <person name="Mitreva M."/>
            <person name="Pepin K.H."/>
            <person name="Mihindukulasuriya K.A."/>
            <person name="Fulton R."/>
            <person name="Fronick C."/>
            <person name="O'Laughlin M."/>
            <person name="Miner T."/>
            <person name="Herter B."/>
            <person name="Rosa B.A."/>
            <person name="Cordes M."/>
            <person name="Tomlinson C."/>
            <person name="Wollam A."/>
            <person name="Palsikar V.B."/>
            <person name="Mardis E.R."/>
            <person name="Wilson R.K."/>
        </authorList>
    </citation>
    <scope>NUCLEOTIDE SEQUENCE [LARGE SCALE GENOMIC DNA]</scope>
    <source>
        <strain evidence="3">DNF01167</strain>
    </source>
</reference>
<keyword evidence="4" id="KW-1185">Reference proteome</keyword>
<dbReference type="InterPro" id="IPR036188">
    <property type="entry name" value="FAD/NAD-bd_sf"/>
</dbReference>
<keyword evidence="2" id="KW-0560">Oxidoreductase</keyword>
<name>A0A134A3J6_9BACL</name>
<proteinExistence type="predicted"/>
<dbReference type="GO" id="GO:0004601">
    <property type="term" value="F:peroxidase activity"/>
    <property type="evidence" value="ECO:0007669"/>
    <property type="project" value="UniProtKB-KW"/>
</dbReference>
<evidence type="ECO:0000313" key="3">
    <source>
        <dbReference type="Proteomes" id="UP000070355"/>
    </source>
</evidence>
<protein>
    <submittedName>
        <fullName evidence="2">NADH peroxidase</fullName>
    </submittedName>
</protein>
<dbReference type="AlphaFoldDB" id="A0A134A3J6"/>
<dbReference type="OrthoDB" id="2990282at2"/>
<evidence type="ECO:0000313" key="4">
    <source>
        <dbReference type="Proteomes" id="UP000501205"/>
    </source>
</evidence>